<dbReference type="PROSITE" id="PS01037">
    <property type="entry name" value="SBP_BACTERIAL_1"/>
    <property type="match status" value="1"/>
</dbReference>
<name>A0A1J4T509_9BACT</name>
<dbReference type="Proteomes" id="UP000182860">
    <property type="component" value="Unassembled WGS sequence"/>
</dbReference>
<feature type="chain" id="PRO_5013085696" description="ABC transporter substrate-binding protein" evidence="4">
    <location>
        <begin position="24"/>
        <end position="456"/>
    </location>
</feature>
<dbReference type="AlphaFoldDB" id="A0A1J4T509"/>
<dbReference type="GO" id="GO:0055085">
    <property type="term" value="P:transmembrane transport"/>
    <property type="evidence" value="ECO:0007669"/>
    <property type="project" value="InterPro"/>
</dbReference>
<evidence type="ECO:0000313" key="6">
    <source>
        <dbReference type="Proteomes" id="UP000182860"/>
    </source>
</evidence>
<dbReference type="PROSITE" id="PS51257">
    <property type="entry name" value="PROKAR_LIPOPROTEIN"/>
    <property type="match status" value="1"/>
</dbReference>
<evidence type="ECO:0000256" key="4">
    <source>
        <dbReference type="SAM" id="SignalP"/>
    </source>
</evidence>
<dbReference type="Pfam" id="PF01547">
    <property type="entry name" value="SBP_bac_1"/>
    <property type="match status" value="1"/>
</dbReference>
<comment type="similarity">
    <text evidence="1">Belongs to the bacterial solute-binding protein 1 family.</text>
</comment>
<dbReference type="Gene3D" id="3.40.190.10">
    <property type="entry name" value="Periplasmic binding protein-like II"/>
    <property type="match status" value="1"/>
</dbReference>
<protein>
    <recommendedName>
        <fullName evidence="7">ABC transporter substrate-binding protein</fullName>
    </recommendedName>
</protein>
<gene>
    <name evidence="5" type="ORF">AUJ35_02600</name>
</gene>
<keyword evidence="3 4" id="KW-0732">Signal</keyword>
<feature type="signal peptide" evidence="4">
    <location>
        <begin position="1"/>
        <end position="23"/>
    </location>
</feature>
<dbReference type="SUPFAM" id="SSF53850">
    <property type="entry name" value="Periplasmic binding protein-like II"/>
    <property type="match status" value="1"/>
</dbReference>
<keyword evidence="2" id="KW-0813">Transport</keyword>
<dbReference type="EMBL" id="MNUV01000048">
    <property type="protein sequence ID" value="OIO07188.1"/>
    <property type="molecule type" value="Genomic_DNA"/>
</dbReference>
<sequence length="456" mass="51370">MNKKIITLFLLFAFILSSGFGCKQSAQQVQNAMKPVALTIWGVWDNTEDLAPMITAYKALHPFITVNYRKFRYSEYEAELLNAFAEDRGPDIFSINNTWVRKYQSKLIPAPAQIPMVYPVTQGTIQKQIVPETRITQSLTPKNVKDIFVDTVYDDVIIDGKLYGLPLSLDTLVMYYNRDLLNNAGVTDIPAYWNREFQQTVKRLTKQDLKGNIIQSGVALGGSRNIERYSDILSVLMMQNGAQMMTNGNVSFQLIPPGSTDTSYNPGYSALRFYMDFSNPVKEVYSWNNDLDSSINSFVSGNLAFMFGYAYHLSTIKTRAPKLNFGIAKLPQIEGAPADTNFANYWLNVVSKKSQYTNEAWDFVQFMAKSEQVKPYLAAVKKPTALRSLIKEQRDDPEMGVFADQVLTAKSWYRGYNAIAAEEALADMIDSSIEDETKIPDAIGLAASRIQQTLSQ</sequence>
<reference evidence="5 6" key="1">
    <citation type="journal article" date="2016" name="Environ. Microbiol.">
        <title>Genomic resolution of a cold subsurface aquifer community provides metabolic insights for novel microbes adapted to high CO concentrations.</title>
        <authorList>
            <person name="Probst A.J."/>
            <person name="Castelle C.J."/>
            <person name="Singh A."/>
            <person name="Brown C.T."/>
            <person name="Anantharaman K."/>
            <person name="Sharon I."/>
            <person name="Hug L.A."/>
            <person name="Burstein D."/>
            <person name="Emerson J.B."/>
            <person name="Thomas B.C."/>
            <person name="Banfield J.F."/>
        </authorList>
    </citation>
    <scope>NUCLEOTIDE SEQUENCE [LARGE SCALE GENOMIC DNA]</scope>
    <source>
        <strain evidence="5">CG1_02_41_21</strain>
    </source>
</reference>
<dbReference type="GO" id="GO:0042956">
    <property type="term" value="P:maltodextrin transmembrane transport"/>
    <property type="evidence" value="ECO:0007669"/>
    <property type="project" value="TreeGrafter"/>
</dbReference>
<organism evidence="5 6">
    <name type="scientific">Candidatus Falkowbacteria bacterium CG1_02_41_21</name>
    <dbReference type="NCBI Taxonomy" id="1805147"/>
    <lineage>
        <taxon>Bacteria</taxon>
        <taxon>Candidatus Falkowiibacteriota</taxon>
    </lineage>
</organism>
<evidence type="ECO:0000313" key="5">
    <source>
        <dbReference type="EMBL" id="OIO07188.1"/>
    </source>
</evidence>
<proteinExistence type="inferred from homology"/>
<dbReference type="InterPro" id="IPR006059">
    <property type="entry name" value="SBP"/>
</dbReference>
<comment type="caution">
    <text evidence="5">The sequence shown here is derived from an EMBL/GenBank/DDBJ whole genome shotgun (WGS) entry which is preliminary data.</text>
</comment>
<evidence type="ECO:0000256" key="3">
    <source>
        <dbReference type="ARBA" id="ARBA00022729"/>
    </source>
</evidence>
<dbReference type="GO" id="GO:1901982">
    <property type="term" value="F:maltose binding"/>
    <property type="evidence" value="ECO:0007669"/>
    <property type="project" value="TreeGrafter"/>
</dbReference>
<evidence type="ECO:0000256" key="1">
    <source>
        <dbReference type="ARBA" id="ARBA00008520"/>
    </source>
</evidence>
<dbReference type="PANTHER" id="PTHR30061:SF50">
    <property type="entry name" value="MALTOSE_MALTODEXTRIN-BINDING PERIPLASMIC PROTEIN"/>
    <property type="match status" value="1"/>
</dbReference>
<dbReference type="PANTHER" id="PTHR30061">
    <property type="entry name" value="MALTOSE-BINDING PERIPLASMIC PROTEIN"/>
    <property type="match status" value="1"/>
</dbReference>
<dbReference type="GO" id="GO:0015768">
    <property type="term" value="P:maltose transport"/>
    <property type="evidence" value="ECO:0007669"/>
    <property type="project" value="TreeGrafter"/>
</dbReference>
<accession>A0A1J4T509</accession>
<evidence type="ECO:0000256" key="2">
    <source>
        <dbReference type="ARBA" id="ARBA00022448"/>
    </source>
</evidence>
<evidence type="ECO:0008006" key="7">
    <source>
        <dbReference type="Google" id="ProtNLM"/>
    </source>
</evidence>
<dbReference type="GO" id="GO:0055052">
    <property type="term" value="C:ATP-binding cassette (ABC) transporter complex, substrate-binding subunit-containing"/>
    <property type="evidence" value="ECO:0007669"/>
    <property type="project" value="TreeGrafter"/>
</dbReference>
<dbReference type="InterPro" id="IPR006061">
    <property type="entry name" value="SBP_1_CS"/>
</dbReference>